<dbReference type="InterPro" id="IPR029062">
    <property type="entry name" value="Class_I_gatase-like"/>
</dbReference>
<gene>
    <name evidence="5" type="ORF">RM190_11250</name>
</gene>
<dbReference type="InterPro" id="IPR018062">
    <property type="entry name" value="HTH_AraC-typ_CS"/>
</dbReference>
<dbReference type="SUPFAM" id="SSF52317">
    <property type="entry name" value="Class I glutamine amidotransferase-like"/>
    <property type="match status" value="1"/>
</dbReference>
<dbReference type="Gene3D" id="3.40.50.880">
    <property type="match status" value="1"/>
</dbReference>
<evidence type="ECO:0000256" key="2">
    <source>
        <dbReference type="ARBA" id="ARBA00023125"/>
    </source>
</evidence>
<dbReference type="RefSeq" id="WP_311759540.1">
    <property type="nucleotide sequence ID" value="NZ_JAVRQI010000008.1"/>
</dbReference>
<dbReference type="SMART" id="SM00342">
    <property type="entry name" value="HTH_ARAC"/>
    <property type="match status" value="1"/>
</dbReference>
<name>A0ABU3EDX6_9RHOB</name>
<dbReference type="InterPro" id="IPR009057">
    <property type="entry name" value="Homeodomain-like_sf"/>
</dbReference>
<organism evidence="5 6">
    <name type="scientific">Paracoccus broussonetiae</name>
    <dbReference type="NCBI Taxonomy" id="3075834"/>
    <lineage>
        <taxon>Bacteria</taxon>
        <taxon>Pseudomonadati</taxon>
        <taxon>Pseudomonadota</taxon>
        <taxon>Alphaproteobacteria</taxon>
        <taxon>Rhodobacterales</taxon>
        <taxon>Paracoccaceae</taxon>
        <taxon>Paracoccus</taxon>
    </lineage>
</organism>
<dbReference type="PROSITE" id="PS00041">
    <property type="entry name" value="HTH_ARAC_FAMILY_1"/>
    <property type="match status" value="1"/>
</dbReference>
<dbReference type="EMBL" id="JAVRQI010000008">
    <property type="protein sequence ID" value="MDT1062441.1"/>
    <property type="molecule type" value="Genomic_DNA"/>
</dbReference>
<comment type="caution">
    <text evidence="5">The sequence shown here is derived from an EMBL/GenBank/DDBJ whole genome shotgun (WGS) entry which is preliminary data.</text>
</comment>
<keyword evidence="1" id="KW-0805">Transcription regulation</keyword>
<dbReference type="SUPFAM" id="SSF46689">
    <property type="entry name" value="Homeodomain-like"/>
    <property type="match status" value="2"/>
</dbReference>
<dbReference type="InterPro" id="IPR020449">
    <property type="entry name" value="Tscrpt_reg_AraC-type_HTH"/>
</dbReference>
<dbReference type="Gene3D" id="1.10.10.60">
    <property type="entry name" value="Homeodomain-like"/>
    <property type="match status" value="1"/>
</dbReference>
<evidence type="ECO:0000313" key="5">
    <source>
        <dbReference type="EMBL" id="MDT1062441.1"/>
    </source>
</evidence>
<keyword evidence="6" id="KW-1185">Reference proteome</keyword>
<feature type="domain" description="HTH araC/xylS-type" evidence="4">
    <location>
        <begin position="219"/>
        <end position="317"/>
    </location>
</feature>
<dbReference type="PRINTS" id="PR00032">
    <property type="entry name" value="HTHARAC"/>
</dbReference>
<protein>
    <submittedName>
        <fullName evidence="5">GlxA family transcriptional regulator</fullName>
    </submittedName>
</protein>
<evidence type="ECO:0000259" key="4">
    <source>
        <dbReference type="PROSITE" id="PS01124"/>
    </source>
</evidence>
<dbReference type="CDD" id="cd03136">
    <property type="entry name" value="GATase1_AraC_ArgR_like"/>
    <property type="match status" value="1"/>
</dbReference>
<dbReference type="PANTHER" id="PTHR46796:SF6">
    <property type="entry name" value="ARAC SUBFAMILY"/>
    <property type="match status" value="1"/>
</dbReference>
<proteinExistence type="predicted"/>
<evidence type="ECO:0000256" key="1">
    <source>
        <dbReference type="ARBA" id="ARBA00023015"/>
    </source>
</evidence>
<keyword evidence="3" id="KW-0804">Transcription</keyword>
<dbReference type="InterPro" id="IPR050204">
    <property type="entry name" value="AraC_XylS_family_regulators"/>
</dbReference>
<reference evidence="6" key="1">
    <citation type="submission" date="2023-07" db="EMBL/GenBank/DDBJ databases">
        <title>Characterization of two Paracoccaceae strains isolated from Phycosphere and proposal of Xinfangfangia lacusdiani sp. nov.</title>
        <authorList>
            <person name="Deng Y."/>
            <person name="Zhang Y.Q."/>
        </authorList>
    </citation>
    <scope>NUCLEOTIDE SEQUENCE [LARGE SCALE GENOMIC DNA]</scope>
    <source>
        <strain evidence="6">CPCC 101403</strain>
    </source>
</reference>
<evidence type="ECO:0000256" key="3">
    <source>
        <dbReference type="ARBA" id="ARBA00023163"/>
    </source>
</evidence>
<evidence type="ECO:0000313" key="6">
    <source>
        <dbReference type="Proteomes" id="UP001251085"/>
    </source>
</evidence>
<sequence length="325" mass="35290">MPTTPPAPLRVGFILTRDYSLMSLTSAVEPLRAANHLAGHELYRPGYYSVEGGFSASTSGGGFPTLRLAEAGPMDLAFVVAGGNPLRYEDAALARGLRSLQAGKVRLGGISGGAAILARLGLMEGRRFTLHWAHIDALAENMPDLLIDRALYVVDRDRYTCAGGVAALDMMCALIARDHGAEFARSVADWFIHPRTRGADEPQQSPTAERFDLRHPMLAAAVDLMFSHLSDPLSPGQLAAQAGCSPRQLQRLFNDQLGCSMMQFYREMRLKKADELIQQSALSVLDIALITGFVSAAHFSRCFAERYGMTPSRRRQGARPGRASA</sequence>
<dbReference type="Pfam" id="PF12833">
    <property type="entry name" value="HTH_18"/>
    <property type="match status" value="1"/>
</dbReference>
<accession>A0ABU3EDX6</accession>
<dbReference type="PANTHER" id="PTHR46796">
    <property type="entry name" value="HTH-TYPE TRANSCRIPTIONAL ACTIVATOR RHAS-RELATED"/>
    <property type="match status" value="1"/>
</dbReference>
<dbReference type="PROSITE" id="PS01124">
    <property type="entry name" value="HTH_ARAC_FAMILY_2"/>
    <property type="match status" value="1"/>
</dbReference>
<keyword evidence="2" id="KW-0238">DNA-binding</keyword>
<dbReference type="InterPro" id="IPR018060">
    <property type="entry name" value="HTH_AraC"/>
</dbReference>
<dbReference type="Proteomes" id="UP001251085">
    <property type="component" value="Unassembled WGS sequence"/>
</dbReference>